<dbReference type="PROSITE" id="PS50970">
    <property type="entry name" value="HCY"/>
    <property type="match status" value="1"/>
</dbReference>
<dbReference type="AlphaFoldDB" id="A0A317ZP08"/>
<dbReference type="Gene3D" id="3.20.20.330">
    <property type="entry name" value="Homocysteine-binding-like domain"/>
    <property type="match status" value="1"/>
</dbReference>
<name>A0A317ZP08_9BACT</name>
<evidence type="ECO:0000256" key="3">
    <source>
        <dbReference type="PROSITE-ProRule" id="PRU00333"/>
    </source>
</evidence>
<accession>A0A317ZP08</accession>
<dbReference type="SUPFAM" id="SSF82282">
    <property type="entry name" value="Homocysteine S-methyltransferase"/>
    <property type="match status" value="1"/>
</dbReference>
<feature type="binding site" evidence="3">
    <location>
        <position position="287"/>
    </location>
    <ligand>
        <name>Zn(2+)</name>
        <dbReference type="ChEBI" id="CHEBI:29105"/>
    </ligand>
</feature>
<dbReference type="InterPro" id="IPR003726">
    <property type="entry name" value="HCY_dom"/>
</dbReference>
<protein>
    <submittedName>
        <fullName evidence="5">Homocysteine methyltransferase</fullName>
    </submittedName>
</protein>
<dbReference type="RefSeq" id="WP_110130082.1">
    <property type="nucleotide sequence ID" value="NZ_QHJQ01000002.1"/>
</dbReference>
<dbReference type="GO" id="GO:0046872">
    <property type="term" value="F:metal ion binding"/>
    <property type="evidence" value="ECO:0007669"/>
    <property type="project" value="UniProtKB-KW"/>
</dbReference>
<keyword evidence="1 3" id="KW-0489">Methyltransferase</keyword>
<dbReference type="PANTHER" id="PTHR11103:SF18">
    <property type="entry name" value="SLR1189 PROTEIN"/>
    <property type="match status" value="1"/>
</dbReference>
<organism evidence="5 6">
    <name type="scientific">Coraliomargarita sinensis</name>
    <dbReference type="NCBI Taxonomy" id="2174842"/>
    <lineage>
        <taxon>Bacteria</taxon>
        <taxon>Pseudomonadati</taxon>
        <taxon>Verrucomicrobiota</taxon>
        <taxon>Opitutia</taxon>
        <taxon>Puniceicoccales</taxon>
        <taxon>Coraliomargaritaceae</taxon>
        <taxon>Coraliomargarita</taxon>
    </lineage>
</organism>
<reference evidence="5 6" key="1">
    <citation type="submission" date="2018-05" db="EMBL/GenBank/DDBJ databases">
        <title>Coraliomargarita sinensis sp. nov., isolated from a marine solar saltern.</title>
        <authorList>
            <person name="Zhou L.Y."/>
        </authorList>
    </citation>
    <scope>NUCLEOTIDE SEQUENCE [LARGE SCALE GENOMIC DNA]</scope>
    <source>
        <strain evidence="5 6">WN38</strain>
    </source>
</reference>
<dbReference type="GO" id="GO:0008168">
    <property type="term" value="F:methyltransferase activity"/>
    <property type="evidence" value="ECO:0007669"/>
    <property type="project" value="UniProtKB-UniRule"/>
</dbReference>
<dbReference type="GO" id="GO:0032259">
    <property type="term" value="P:methylation"/>
    <property type="evidence" value="ECO:0007669"/>
    <property type="project" value="UniProtKB-KW"/>
</dbReference>
<keyword evidence="2 3" id="KW-0808">Transferase</keyword>
<evidence type="ECO:0000313" key="5">
    <source>
        <dbReference type="EMBL" id="PXA05081.1"/>
    </source>
</evidence>
<sequence length="300" mass="32107">MLIGLFEKHPKILIECAIAERLRRMPEVELHPTLFNTPLIYGPEAACESMTALYREYIDTAAEADLPLLLTAPTWRLDPARIATADVPAGINSDAVNYLIGVRDDHAGASPVMVGALTGPRGDCYRPEEAPDTDTAERFHSTQIGELAYTAADFLLAQTLPAVKEALGIAKAMAKTDKPYFISFCTGTDGKVLDGTSLSEAMTGIDRAVPRPPLGYFVNCTHPGFITPNYPPGSLERLVGIQANGSSKDVTRLDASSETQADPVVDWAQAMSELHTTHNVSVLGGCCGTGLAHLKSLAQI</sequence>
<evidence type="ECO:0000313" key="6">
    <source>
        <dbReference type="Proteomes" id="UP000247099"/>
    </source>
</evidence>
<keyword evidence="3" id="KW-0862">Zinc</keyword>
<evidence type="ECO:0000259" key="4">
    <source>
        <dbReference type="PROSITE" id="PS50970"/>
    </source>
</evidence>
<dbReference type="InterPro" id="IPR036589">
    <property type="entry name" value="HCY_dom_sf"/>
</dbReference>
<comment type="cofactor">
    <cofactor evidence="3">
        <name>Zn(2+)</name>
        <dbReference type="ChEBI" id="CHEBI:29105"/>
    </cofactor>
</comment>
<dbReference type="OrthoDB" id="9803687at2"/>
<dbReference type="PANTHER" id="PTHR11103">
    <property type="entry name" value="SLR1189 PROTEIN"/>
    <property type="match status" value="1"/>
</dbReference>
<comment type="caution">
    <text evidence="5">The sequence shown here is derived from an EMBL/GenBank/DDBJ whole genome shotgun (WGS) entry which is preliminary data.</text>
</comment>
<feature type="binding site" evidence="3">
    <location>
        <position position="286"/>
    </location>
    <ligand>
        <name>Zn(2+)</name>
        <dbReference type="ChEBI" id="CHEBI:29105"/>
    </ligand>
</feature>
<evidence type="ECO:0000256" key="2">
    <source>
        <dbReference type="ARBA" id="ARBA00022679"/>
    </source>
</evidence>
<proteinExistence type="predicted"/>
<dbReference type="InParanoid" id="A0A317ZP08"/>
<keyword evidence="6" id="KW-1185">Reference proteome</keyword>
<evidence type="ECO:0000256" key="1">
    <source>
        <dbReference type="ARBA" id="ARBA00022603"/>
    </source>
</evidence>
<dbReference type="Proteomes" id="UP000247099">
    <property type="component" value="Unassembled WGS sequence"/>
</dbReference>
<feature type="binding site" evidence="3">
    <location>
        <position position="220"/>
    </location>
    <ligand>
        <name>Zn(2+)</name>
        <dbReference type="ChEBI" id="CHEBI:29105"/>
    </ligand>
</feature>
<feature type="domain" description="Hcy-binding" evidence="4">
    <location>
        <begin position="1"/>
        <end position="300"/>
    </location>
</feature>
<keyword evidence="3" id="KW-0479">Metal-binding</keyword>
<dbReference type="Pfam" id="PF02574">
    <property type="entry name" value="S-methyl_trans"/>
    <property type="match status" value="1"/>
</dbReference>
<dbReference type="EMBL" id="QHJQ01000002">
    <property type="protein sequence ID" value="PXA05081.1"/>
    <property type="molecule type" value="Genomic_DNA"/>
</dbReference>
<gene>
    <name evidence="5" type="ORF">DDZ13_03705</name>
</gene>